<dbReference type="Gene3D" id="2.70.20.10">
    <property type="entry name" value="Topoisomerase I, domain 3"/>
    <property type="match status" value="1"/>
</dbReference>
<feature type="domain" description="Topo IA-type catalytic" evidence="12">
    <location>
        <begin position="125"/>
        <end position="554"/>
    </location>
</feature>
<dbReference type="CDD" id="cd03363">
    <property type="entry name" value="TOPRIM_TopoIA_TopoI"/>
    <property type="match status" value="1"/>
</dbReference>
<dbReference type="HAMAP" id="MF_00952">
    <property type="entry name" value="Topoisom_1_prok"/>
    <property type="match status" value="1"/>
</dbReference>
<dbReference type="PRINTS" id="PR00417">
    <property type="entry name" value="PRTPISMRASEI"/>
</dbReference>
<feature type="domain" description="Toprim" evidence="11">
    <location>
        <begin position="1"/>
        <end position="109"/>
    </location>
</feature>
<evidence type="ECO:0000256" key="3">
    <source>
        <dbReference type="ARBA" id="ARBA00022723"/>
    </source>
</evidence>
<dbReference type="InterPro" id="IPR000380">
    <property type="entry name" value="Topo_IA"/>
</dbReference>
<evidence type="ECO:0000256" key="5">
    <source>
        <dbReference type="ARBA" id="ARBA00022833"/>
    </source>
</evidence>
<dbReference type="GO" id="GO:0006265">
    <property type="term" value="P:DNA topological change"/>
    <property type="evidence" value="ECO:0007669"/>
    <property type="project" value="UniProtKB-UniRule"/>
</dbReference>
<feature type="site" description="Interaction with DNA" evidence="10">
    <location>
        <position position="31"/>
    </location>
</feature>
<organism evidence="13 14">
    <name type="scientific">Candidatus Falkowbacteria bacterium RIFOXYC2_FULL_48_21</name>
    <dbReference type="NCBI Taxonomy" id="1798005"/>
    <lineage>
        <taxon>Bacteria</taxon>
        <taxon>Candidatus Falkowiibacteriota</taxon>
    </lineage>
</organism>
<dbReference type="NCBIfam" id="TIGR01051">
    <property type="entry name" value="topA_bact"/>
    <property type="match status" value="1"/>
</dbReference>
<keyword evidence="3" id="KW-0479">Metal-binding</keyword>
<dbReference type="PROSITE" id="PS00396">
    <property type="entry name" value="TOPO_IA_1"/>
    <property type="match status" value="1"/>
</dbReference>
<evidence type="ECO:0000256" key="4">
    <source>
        <dbReference type="ARBA" id="ARBA00022771"/>
    </source>
</evidence>
<dbReference type="Pfam" id="PF01751">
    <property type="entry name" value="Toprim"/>
    <property type="match status" value="1"/>
</dbReference>
<dbReference type="InterPro" id="IPR003601">
    <property type="entry name" value="Topo_IA_2"/>
</dbReference>
<dbReference type="Proteomes" id="UP000178656">
    <property type="component" value="Unassembled WGS sequence"/>
</dbReference>
<dbReference type="Pfam" id="PF01396">
    <property type="entry name" value="Zn_ribbon_Top1"/>
    <property type="match status" value="3"/>
</dbReference>
<dbReference type="InterPro" id="IPR034149">
    <property type="entry name" value="TOPRIM_TopoI"/>
</dbReference>
<feature type="site" description="Interaction with DNA" evidence="10">
    <location>
        <position position="151"/>
    </location>
</feature>
<feature type="site" description="Interaction with DNA" evidence="10">
    <location>
        <position position="139"/>
    </location>
</feature>
<dbReference type="PANTHER" id="PTHR42785:SF1">
    <property type="entry name" value="DNA TOPOISOMERASE"/>
    <property type="match status" value="1"/>
</dbReference>
<dbReference type="InterPro" id="IPR013498">
    <property type="entry name" value="Topo_IA_Znf"/>
</dbReference>
<dbReference type="Pfam" id="PF01131">
    <property type="entry name" value="Topoisom_bac"/>
    <property type="match status" value="1"/>
</dbReference>
<dbReference type="AlphaFoldDB" id="A0A1F5TGY5"/>
<dbReference type="Gene3D" id="3.40.50.140">
    <property type="match status" value="1"/>
</dbReference>
<dbReference type="SMART" id="SM00493">
    <property type="entry name" value="TOPRIM"/>
    <property type="match status" value="1"/>
</dbReference>
<reference evidence="13 14" key="1">
    <citation type="journal article" date="2016" name="Nat. Commun.">
        <title>Thousands of microbial genomes shed light on interconnected biogeochemical processes in an aquifer system.</title>
        <authorList>
            <person name="Anantharaman K."/>
            <person name="Brown C.T."/>
            <person name="Hug L.A."/>
            <person name="Sharon I."/>
            <person name="Castelle C.J."/>
            <person name="Probst A.J."/>
            <person name="Thomas B.C."/>
            <person name="Singh A."/>
            <person name="Wilkins M.J."/>
            <person name="Karaoz U."/>
            <person name="Brodie E.L."/>
            <person name="Williams K.H."/>
            <person name="Hubbard S.S."/>
            <person name="Banfield J.F."/>
        </authorList>
    </citation>
    <scope>NUCLEOTIDE SEQUENCE [LARGE SCALE GENOMIC DNA]</scope>
</reference>
<dbReference type="EC" id="5.6.2.1" evidence="10"/>
<evidence type="ECO:0000313" key="14">
    <source>
        <dbReference type="Proteomes" id="UP000178656"/>
    </source>
</evidence>
<dbReference type="InterPro" id="IPR013824">
    <property type="entry name" value="Topo_IA_cen_sub1"/>
</dbReference>
<evidence type="ECO:0000256" key="6">
    <source>
        <dbReference type="ARBA" id="ARBA00022842"/>
    </source>
</evidence>
<evidence type="ECO:0000256" key="8">
    <source>
        <dbReference type="ARBA" id="ARBA00023125"/>
    </source>
</evidence>
<evidence type="ECO:0000313" key="13">
    <source>
        <dbReference type="EMBL" id="OGF38179.1"/>
    </source>
</evidence>
<evidence type="ECO:0000256" key="2">
    <source>
        <dbReference type="ARBA" id="ARBA00009446"/>
    </source>
</evidence>
<keyword evidence="8 10" id="KW-0238">DNA-binding</keyword>
<feature type="active site" description="O-(5'-phospho-DNA)-tyrosine intermediate" evidence="10">
    <location>
        <position position="297"/>
    </location>
</feature>
<accession>A0A1F5TGY5</accession>
<feature type="site" description="Interaction with DNA" evidence="10">
    <location>
        <position position="135"/>
    </location>
</feature>
<name>A0A1F5TGY5_9BACT</name>
<evidence type="ECO:0000256" key="10">
    <source>
        <dbReference type="HAMAP-Rule" id="MF_00952"/>
    </source>
</evidence>
<dbReference type="InterPro" id="IPR005733">
    <property type="entry name" value="TopoI_bac-type"/>
</dbReference>
<dbReference type="SMART" id="SM00437">
    <property type="entry name" value="TOP1Ac"/>
    <property type="match status" value="1"/>
</dbReference>
<keyword evidence="4" id="KW-0863">Zinc-finger</keyword>
<dbReference type="PROSITE" id="PS52039">
    <property type="entry name" value="TOPO_IA_2"/>
    <property type="match status" value="1"/>
</dbReference>
<feature type="site" description="Interaction with DNA" evidence="10">
    <location>
        <position position="136"/>
    </location>
</feature>
<dbReference type="SUPFAM" id="SSF57783">
    <property type="entry name" value="Zinc beta-ribbon"/>
    <property type="match status" value="2"/>
</dbReference>
<dbReference type="PANTHER" id="PTHR42785">
    <property type="entry name" value="DNA TOPOISOMERASE, TYPE IA, CORE"/>
    <property type="match status" value="1"/>
</dbReference>
<dbReference type="InterPro" id="IPR023406">
    <property type="entry name" value="Topo_IA_AS"/>
</dbReference>
<evidence type="ECO:0000256" key="1">
    <source>
        <dbReference type="ARBA" id="ARBA00000213"/>
    </source>
</evidence>
<dbReference type="InterPro" id="IPR023405">
    <property type="entry name" value="Topo_IA_core_domain"/>
</dbReference>
<feature type="region of interest" description="Interaction with DNA" evidence="10">
    <location>
        <begin position="159"/>
        <end position="164"/>
    </location>
</feature>
<comment type="function">
    <text evidence="10">Releases the supercoiling and torsional tension of DNA, which is introduced during the DNA replication and transcription, by transiently cleaving and rejoining one strand of the DNA duplex. Introduces a single-strand break via transesterification at a target site in duplex DNA. The scissile phosphodiester is attacked by the catalytic tyrosine of the enzyme, resulting in the formation of a DNA-(5'-phosphotyrosyl)-enzyme intermediate and the expulsion of a 3'-OH DNA strand. The free DNA strand then undergoes passage around the unbroken strand, thus removing DNA supercoils. Finally, in the religation step, the DNA 3'-OH attacks the covalent intermediate to expel the active-site tyrosine and restore the DNA phosphodiester backbone.</text>
</comment>
<dbReference type="GO" id="GO:0003917">
    <property type="term" value="F:DNA topoisomerase type I (single strand cut, ATP-independent) activity"/>
    <property type="evidence" value="ECO:0007669"/>
    <property type="project" value="UniProtKB-UniRule"/>
</dbReference>
<dbReference type="Gene3D" id="1.10.290.10">
    <property type="entry name" value="Topoisomerase I, domain 4"/>
    <property type="match status" value="1"/>
</dbReference>
<feature type="site" description="Interaction with DNA" evidence="10">
    <location>
        <position position="144"/>
    </location>
</feature>
<dbReference type="InterPro" id="IPR013825">
    <property type="entry name" value="Topo_IA_cen_sub2"/>
</dbReference>
<comment type="subunit">
    <text evidence="10">Monomer.</text>
</comment>
<dbReference type="SUPFAM" id="SSF56712">
    <property type="entry name" value="Prokaryotic type I DNA topoisomerase"/>
    <property type="match status" value="1"/>
</dbReference>
<dbReference type="EMBL" id="MFGM01000007">
    <property type="protein sequence ID" value="OGF38179.1"/>
    <property type="molecule type" value="Genomic_DNA"/>
</dbReference>
<dbReference type="InterPro" id="IPR013497">
    <property type="entry name" value="Topo_IA_cen"/>
</dbReference>
<dbReference type="Gene3D" id="1.10.460.10">
    <property type="entry name" value="Topoisomerase I, domain 2"/>
    <property type="match status" value="1"/>
</dbReference>
<dbReference type="CDD" id="cd00186">
    <property type="entry name" value="TOP1Ac"/>
    <property type="match status" value="1"/>
</dbReference>
<keyword evidence="9 10" id="KW-0413">Isomerase</keyword>
<keyword evidence="5" id="KW-0862">Zinc</keyword>
<dbReference type="InterPro" id="IPR003602">
    <property type="entry name" value="Topo_IA_DNA-bd_dom"/>
</dbReference>
<keyword evidence="7 10" id="KW-0799">Topoisomerase</keyword>
<evidence type="ECO:0000259" key="12">
    <source>
        <dbReference type="PROSITE" id="PS52039"/>
    </source>
</evidence>
<keyword evidence="6" id="KW-0460">Magnesium</keyword>
<dbReference type="SMART" id="SM00436">
    <property type="entry name" value="TOP1Bc"/>
    <property type="match status" value="1"/>
</dbReference>
<proteinExistence type="inferred from homology"/>
<evidence type="ECO:0000256" key="9">
    <source>
        <dbReference type="ARBA" id="ARBA00023235"/>
    </source>
</evidence>
<dbReference type="InterPro" id="IPR028612">
    <property type="entry name" value="Topoisom_1_IA"/>
</dbReference>
<comment type="catalytic activity">
    <reaction evidence="1 10">
        <text>ATP-independent breakage of single-stranded DNA, followed by passage and rejoining.</text>
        <dbReference type="EC" id="5.6.2.1"/>
    </reaction>
</comment>
<dbReference type="GO" id="GO:0008270">
    <property type="term" value="F:zinc ion binding"/>
    <property type="evidence" value="ECO:0007669"/>
    <property type="project" value="UniProtKB-KW"/>
</dbReference>
<sequence>MQLVIVESPTKAKTISKFLPKEYTVESSYGHVRDLPAKNMGIDIENNFEPEYEVGEKAEKQVAKLKKLAKASTKILFATDEDREGEAIAWHLREILKPKDYQRITFHEITKKAIEASLEHPRDIDLHLVDAQQARRVLDRLVGYELSPFLWKKVAKGLSAGRVQSVVVRLIVEREREIEKFNKEEYWTIDATFDSNGSKFEAKLNALDGATLKKFDVNNEARAKELVEALKSADYKIAKVELKESSKKPPEPFRTSTLQQAANNRLNFSAKETMMLAQQLYEGVEIGGKGRVGLITYMRTDSLNLSADFLTACHGYIAQNFGAAYALEKPRVFKTKNKGAQEAHEAIRPTHAELSPDDVRQYLDDRQFKLYDLIWRRTMGGQMPEAIMSSTTVDIDSADKKYTFRATGQTIKFDGFLKVYQTDTKETILPVMKENEAVALDKVDPNQHFTEPPARYTEASLIKTLEEYGIGRPSTYAPTLATVIERNYVTKEEKKLKPTEMGILVNDILVEHFSQIVNYEFTADIEKDFDKIADGKKEWRPMIKKFYVPFHANLKAKDKELTKKALTETTSEEVCDKCGKPMVVKVGRFGRFLACTGYPECKNTKKLAGGEDKPQALELVEEVCPDCGAQLAKRHGRFGAFLGCSNYPNCKYIKKTTQSTGVKCPQCGEGDIVSRRSKSKRIFFACNNYPKCKFILWGKPTGARCSVCNALIIEKGKTEVCSNKECETNKQ</sequence>
<dbReference type="Gene3D" id="3.30.65.10">
    <property type="entry name" value="Bacterial Topoisomerase I, domain 1"/>
    <property type="match status" value="3"/>
</dbReference>
<comment type="caution">
    <text evidence="13">The sequence shown here is derived from an EMBL/GenBank/DDBJ whole genome shotgun (WGS) entry which is preliminary data.</text>
</comment>
<dbReference type="PROSITE" id="PS50880">
    <property type="entry name" value="TOPRIM"/>
    <property type="match status" value="1"/>
</dbReference>
<dbReference type="InterPro" id="IPR013826">
    <property type="entry name" value="Topo_IA_cen_sub3"/>
</dbReference>
<feature type="site" description="Interaction with DNA" evidence="10">
    <location>
        <position position="299"/>
    </location>
</feature>
<evidence type="ECO:0000256" key="7">
    <source>
        <dbReference type="ARBA" id="ARBA00023029"/>
    </source>
</evidence>
<feature type="site" description="Interaction with DNA" evidence="10">
    <location>
        <position position="486"/>
    </location>
</feature>
<dbReference type="GO" id="GO:0005694">
    <property type="term" value="C:chromosome"/>
    <property type="evidence" value="ECO:0007669"/>
    <property type="project" value="InterPro"/>
</dbReference>
<dbReference type="InterPro" id="IPR006171">
    <property type="entry name" value="TOPRIM_dom"/>
</dbReference>
<protein>
    <recommendedName>
        <fullName evidence="10">DNA topoisomerase 1</fullName>
        <ecNumber evidence="10">5.6.2.1</ecNumber>
    </recommendedName>
    <alternativeName>
        <fullName evidence="10">DNA topoisomerase I</fullName>
    </alternativeName>
</protein>
<dbReference type="GO" id="GO:0003677">
    <property type="term" value="F:DNA binding"/>
    <property type="evidence" value="ECO:0007669"/>
    <property type="project" value="UniProtKB-KW"/>
</dbReference>
<evidence type="ECO:0000259" key="11">
    <source>
        <dbReference type="PROSITE" id="PS50880"/>
    </source>
</evidence>
<comment type="similarity">
    <text evidence="2 10">Belongs to the type IA topoisomerase family.</text>
</comment>
<gene>
    <name evidence="10" type="primary">topA</name>
    <name evidence="13" type="ORF">A2482_04340</name>
</gene>